<name>A0A9P5ZU68_PLEER</name>
<reference evidence="2" key="1">
    <citation type="submission" date="2020-11" db="EMBL/GenBank/DDBJ databases">
        <authorList>
            <consortium name="DOE Joint Genome Institute"/>
            <person name="Ahrendt S."/>
            <person name="Riley R."/>
            <person name="Andreopoulos W."/>
            <person name="Labutti K."/>
            <person name="Pangilinan J."/>
            <person name="Ruiz-Duenas F.J."/>
            <person name="Barrasa J.M."/>
            <person name="Sanchez-Garcia M."/>
            <person name="Camarero S."/>
            <person name="Miyauchi S."/>
            <person name="Serrano A."/>
            <person name="Linde D."/>
            <person name="Babiker R."/>
            <person name="Drula E."/>
            <person name="Ayuso-Fernandez I."/>
            <person name="Pacheco R."/>
            <person name="Padilla G."/>
            <person name="Ferreira P."/>
            <person name="Barriuso J."/>
            <person name="Kellner H."/>
            <person name="Castanera R."/>
            <person name="Alfaro M."/>
            <person name="Ramirez L."/>
            <person name="Pisabarro A.G."/>
            <person name="Kuo A."/>
            <person name="Tritt A."/>
            <person name="Lipzen A."/>
            <person name="He G."/>
            <person name="Yan M."/>
            <person name="Ng V."/>
            <person name="Cullen D."/>
            <person name="Martin F."/>
            <person name="Rosso M.-N."/>
            <person name="Henrissat B."/>
            <person name="Hibbett D."/>
            <person name="Martinez A.T."/>
            <person name="Grigoriev I.V."/>
        </authorList>
    </citation>
    <scope>NUCLEOTIDE SEQUENCE</scope>
    <source>
        <strain evidence="2">ATCC 90797</strain>
    </source>
</reference>
<dbReference type="Proteomes" id="UP000807025">
    <property type="component" value="Unassembled WGS sequence"/>
</dbReference>
<organism evidence="2 3">
    <name type="scientific">Pleurotus eryngii</name>
    <name type="common">Boletus of the steppes</name>
    <dbReference type="NCBI Taxonomy" id="5323"/>
    <lineage>
        <taxon>Eukaryota</taxon>
        <taxon>Fungi</taxon>
        <taxon>Dikarya</taxon>
        <taxon>Basidiomycota</taxon>
        <taxon>Agaricomycotina</taxon>
        <taxon>Agaricomycetes</taxon>
        <taxon>Agaricomycetidae</taxon>
        <taxon>Agaricales</taxon>
        <taxon>Pleurotineae</taxon>
        <taxon>Pleurotaceae</taxon>
        <taxon>Pleurotus</taxon>
    </lineage>
</organism>
<comment type="caution">
    <text evidence="2">The sequence shown here is derived from an EMBL/GenBank/DDBJ whole genome shotgun (WGS) entry which is preliminary data.</text>
</comment>
<protein>
    <submittedName>
        <fullName evidence="2">Uncharacterized protein</fullName>
    </submittedName>
</protein>
<feature type="region of interest" description="Disordered" evidence="1">
    <location>
        <begin position="1"/>
        <end position="21"/>
    </location>
</feature>
<proteinExistence type="predicted"/>
<keyword evidence="3" id="KW-1185">Reference proteome</keyword>
<dbReference type="EMBL" id="MU154611">
    <property type="protein sequence ID" value="KAF9491851.1"/>
    <property type="molecule type" value="Genomic_DNA"/>
</dbReference>
<evidence type="ECO:0000313" key="2">
    <source>
        <dbReference type="EMBL" id="KAF9491851.1"/>
    </source>
</evidence>
<sequence>MSFEFHHRNKKNPVIRNSPAPAVPMKRWPTCIGGESKSVNVSLRTSLDVNLTLHTASPPGGGSTYQPLILYKANH</sequence>
<accession>A0A9P5ZU68</accession>
<gene>
    <name evidence="2" type="ORF">BDN71DRAFT_1278738</name>
</gene>
<evidence type="ECO:0000313" key="3">
    <source>
        <dbReference type="Proteomes" id="UP000807025"/>
    </source>
</evidence>
<dbReference type="AlphaFoldDB" id="A0A9P5ZU68"/>
<evidence type="ECO:0000256" key="1">
    <source>
        <dbReference type="SAM" id="MobiDB-lite"/>
    </source>
</evidence>